<dbReference type="InterPro" id="IPR058648">
    <property type="entry name" value="HH_CzcB-like"/>
</dbReference>
<dbReference type="InterPro" id="IPR006143">
    <property type="entry name" value="RND_pump_MFP"/>
</dbReference>
<dbReference type="GO" id="GO:0030313">
    <property type="term" value="C:cell envelope"/>
    <property type="evidence" value="ECO:0007669"/>
    <property type="project" value="TreeGrafter"/>
</dbReference>
<evidence type="ECO:0000256" key="1">
    <source>
        <dbReference type="ARBA" id="ARBA00009477"/>
    </source>
</evidence>
<feature type="domain" description="CzcB-like alpha-helical hairpin" evidence="4">
    <location>
        <begin position="125"/>
        <end position="181"/>
    </location>
</feature>
<evidence type="ECO:0000313" key="6">
    <source>
        <dbReference type="EMBL" id="EAZ80237.1"/>
    </source>
</evidence>
<dbReference type="GO" id="GO:0015679">
    <property type="term" value="P:plasma membrane copper ion transport"/>
    <property type="evidence" value="ECO:0007669"/>
    <property type="project" value="TreeGrafter"/>
</dbReference>
<reference evidence="6 7" key="1">
    <citation type="journal article" date="2011" name="J. Bacteriol.">
        <title>Complete genome sequence of Algoriphagus sp. PR1, bacterial prey of a colony-forming choanoflagellate.</title>
        <authorList>
            <person name="Alegado R.A."/>
            <person name="Ferriera S."/>
            <person name="Nusbaum C."/>
            <person name="Young S.K."/>
            <person name="Zeng Q."/>
            <person name="Imamovic A."/>
            <person name="Fairclough S.R."/>
            <person name="King N."/>
        </authorList>
    </citation>
    <scope>NUCLEOTIDE SEQUENCE [LARGE SCALE GENOMIC DNA]</scope>
    <source>
        <strain evidence="6 7">PR1</strain>
    </source>
</reference>
<keyword evidence="3" id="KW-0175">Coiled coil</keyword>
<dbReference type="Pfam" id="PF25893">
    <property type="entry name" value="HH_CzcB"/>
    <property type="match status" value="1"/>
</dbReference>
<dbReference type="Proteomes" id="UP000003919">
    <property type="component" value="Unassembled WGS sequence"/>
</dbReference>
<dbReference type="OrthoDB" id="9814657at2"/>
<sequence length="386" mass="43065">MENIKSNLMIRLGLAFGVVLFTQCNSSNQDDGEGIEVMSSIGDENSIILTQPQFESMNMQWGTLENQNFAEEVKVQGEVKVPVEGIQDITPFYGGYVNGLKLIEGQEVRKGEVLFYLESPEFVRLQQNYLEAKSQLSYLKEEFERQKTLYDEKIASQKGYLKAESEYQTTLAQAESLKKQLGMIHINVSSLTAETIQDRIPVVSPISGFVESIHTVPGAFLPSASKAATLINTEHIHVELNVFEKDAIFMEKGQEVSFTLPDMPGQNFAAEIHMVGKAISEQRFIPVHAHVLDEALERKLVPGMFLEAKIKLNPKEAWSLPSTAIVSSEGVDYVLVQERTVDNGFQLAKVKVELGRQNDELVEVLPNSNLNENSKILIKGGFNLLP</sequence>
<dbReference type="AlphaFoldDB" id="A3I191"/>
<dbReference type="Gene3D" id="2.40.30.170">
    <property type="match status" value="1"/>
</dbReference>
<dbReference type="HOGENOM" id="CLU_018816_13_2_10"/>
<protein>
    <submittedName>
        <fullName evidence="6">Cation efflux system protein</fullName>
    </submittedName>
</protein>
<dbReference type="GO" id="GO:0060003">
    <property type="term" value="P:copper ion export"/>
    <property type="evidence" value="ECO:0007669"/>
    <property type="project" value="TreeGrafter"/>
</dbReference>
<dbReference type="InterPro" id="IPR058792">
    <property type="entry name" value="Beta-barrel_RND_2"/>
</dbReference>
<comment type="caution">
    <text evidence="6">The sequence shown here is derived from an EMBL/GenBank/DDBJ whole genome shotgun (WGS) entry which is preliminary data.</text>
</comment>
<dbReference type="eggNOG" id="COG0845">
    <property type="taxonomic scope" value="Bacteria"/>
</dbReference>
<gene>
    <name evidence="6" type="ORF">ALPR1_16449</name>
</gene>
<dbReference type="PANTHER" id="PTHR30097">
    <property type="entry name" value="CATION EFFLUX SYSTEM PROTEIN CUSB"/>
    <property type="match status" value="1"/>
</dbReference>
<dbReference type="EMBL" id="AAXU02000001">
    <property type="protein sequence ID" value="EAZ80237.1"/>
    <property type="molecule type" value="Genomic_DNA"/>
</dbReference>
<dbReference type="InterPro" id="IPR051909">
    <property type="entry name" value="MFP_Cation_Efflux"/>
</dbReference>
<keyword evidence="7" id="KW-1185">Reference proteome</keyword>
<evidence type="ECO:0000256" key="3">
    <source>
        <dbReference type="SAM" id="Coils"/>
    </source>
</evidence>
<dbReference type="Pfam" id="PF25954">
    <property type="entry name" value="Beta-barrel_RND_2"/>
    <property type="match status" value="1"/>
</dbReference>
<evidence type="ECO:0000313" key="7">
    <source>
        <dbReference type="Proteomes" id="UP000003919"/>
    </source>
</evidence>
<dbReference type="GO" id="GO:0022857">
    <property type="term" value="F:transmembrane transporter activity"/>
    <property type="evidence" value="ECO:0007669"/>
    <property type="project" value="InterPro"/>
</dbReference>
<proteinExistence type="inferred from homology"/>
<dbReference type="Gene3D" id="1.10.287.470">
    <property type="entry name" value="Helix hairpin bin"/>
    <property type="match status" value="1"/>
</dbReference>
<comment type="similarity">
    <text evidence="1">Belongs to the membrane fusion protein (MFP) (TC 8.A.1) family.</text>
</comment>
<dbReference type="Gene3D" id="2.40.420.20">
    <property type="match status" value="1"/>
</dbReference>
<name>A3I191_9BACT</name>
<dbReference type="PANTHER" id="PTHR30097:SF4">
    <property type="entry name" value="SLR6042 PROTEIN"/>
    <property type="match status" value="1"/>
</dbReference>
<dbReference type="RefSeq" id="WP_008202153.1">
    <property type="nucleotide sequence ID" value="NZ_CM001023.1"/>
</dbReference>
<evidence type="ECO:0000259" key="4">
    <source>
        <dbReference type="Pfam" id="PF25893"/>
    </source>
</evidence>
<evidence type="ECO:0000259" key="5">
    <source>
        <dbReference type="Pfam" id="PF25954"/>
    </source>
</evidence>
<accession>A3I191</accession>
<dbReference type="STRING" id="388413.ALPR1_16449"/>
<organism evidence="6 7">
    <name type="scientific">Algoriphagus machipongonensis</name>
    <dbReference type="NCBI Taxonomy" id="388413"/>
    <lineage>
        <taxon>Bacteria</taxon>
        <taxon>Pseudomonadati</taxon>
        <taxon>Bacteroidota</taxon>
        <taxon>Cytophagia</taxon>
        <taxon>Cytophagales</taxon>
        <taxon>Cyclobacteriaceae</taxon>
        <taxon>Algoriphagus</taxon>
    </lineage>
</organism>
<dbReference type="SUPFAM" id="SSF111369">
    <property type="entry name" value="HlyD-like secretion proteins"/>
    <property type="match status" value="1"/>
</dbReference>
<dbReference type="GO" id="GO:0016020">
    <property type="term" value="C:membrane"/>
    <property type="evidence" value="ECO:0007669"/>
    <property type="project" value="InterPro"/>
</dbReference>
<dbReference type="NCBIfam" id="TIGR01730">
    <property type="entry name" value="RND_mfp"/>
    <property type="match status" value="1"/>
</dbReference>
<feature type="coiled-coil region" evidence="3">
    <location>
        <begin position="122"/>
        <end position="180"/>
    </location>
</feature>
<keyword evidence="2" id="KW-0813">Transport</keyword>
<feature type="domain" description="CusB-like beta-barrel" evidence="5">
    <location>
        <begin position="238"/>
        <end position="311"/>
    </location>
</feature>
<evidence type="ECO:0000256" key="2">
    <source>
        <dbReference type="ARBA" id="ARBA00022448"/>
    </source>
</evidence>